<organism evidence="1 2">
    <name type="scientific">Aspergillus melleus</name>
    <dbReference type="NCBI Taxonomy" id="138277"/>
    <lineage>
        <taxon>Eukaryota</taxon>
        <taxon>Fungi</taxon>
        <taxon>Dikarya</taxon>
        <taxon>Ascomycota</taxon>
        <taxon>Pezizomycotina</taxon>
        <taxon>Eurotiomycetes</taxon>
        <taxon>Eurotiomycetidae</taxon>
        <taxon>Eurotiales</taxon>
        <taxon>Aspergillaceae</taxon>
        <taxon>Aspergillus</taxon>
        <taxon>Aspergillus subgen. Circumdati</taxon>
    </lineage>
</organism>
<dbReference type="EMBL" id="JAOPJF010000006">
    <property type="protein sequence ID" value="KAK1148618.1"/>
    <property type="molecule type" value="Genomic_DNA"/>
</dbReference>
<evidence type="ECO:0000313" key="1">
    <source>
        <dbReference type="EMBL" id="KAK1148618.1"/>
    </source>
</evidence>
<protein>
    <submittedName>
        <fullName evidence="1">Uncharacterized protein</fullName>
    </submittedName>
</protein>
<comment type="caution">
    <text evidence="1">The sequence shown here is derived from an EMBL/GenBank/DDBJ whole genome shotgun (WGS) entry which is preliminary data.</text>
</comment>
<evidence type="ECO:0000313" key="2">
    <source>
        <dbReference type="Proteomes" id="UP001177260"/>
    </source>
</evidence>
<sequence length="510" mass="54420">MASELRKDPGLEGDIHKESTDPQAVTAEDSQASDNEGGERPVRNKLKETSITSVPVPESSSTEQPQPQEGRTLSRDSSRGRKRSFDDEESGKSDGENGDDDEMDDAGHRRKRSRDSSYEEANANAALSKTEDGQQLGELKDAEALSRKILSPKKKRSRDQLDKDETKVEDSAKESASKTAVAAAENGAPTETSATEGEPEKKRHRDASQEREKAPVTSAFANTSTVSPFGSLGASSAKKEEEPKPAATTSSSAFASSTLAAFSGSEQSPFGSLGSSTPSVFKSSETAASKPAATGFAAAAGSSGFSALGSGFSGFGGGFGATKPKAGLTSFASPSVPTALSGSSKDKPFGAPADDEEEEDNKEEKVDSGPGEFEQDKTDERFFERPIETGEEEEKTYFSCKAKLFQFSDKEWRERGIGTFKVNVKVTDGKEDKKSTRLIMRADGVGRVMLNTPIFKGMTVGDAASNEPNSKHIHLASLESGRSVPILLRTGHEDHAKELYQVVCDLLNEQ</sequence>
<name>A0ACC3BDZ6_9EURO</name>
<gene>
    <name evidence="1" type="ORF">N8T08_008503</name>
</gene>
<keyword evidence="2" id="KW-1185">Reference proteome</keyword>
<dbReference type="Proteomes" id="UP001177260">
    <property type="component" value="Unassembled WGS sequence"/>
</dbReference>
<reference evidence="1 2" key="1">
    <citation type="journal article" date="2023" name="ACS Omega">
        <title>Identification of the Neoaspergillic Acid Biosynthesis Gene Cluster by Establishing an In Vitro CRISPR-Ribonucleoprotein Genetic System in Aspergillus melleus.</title>
        <authorList>
            <person name="Yuan B."/>
            <person name="Grau M.F."/>
            <person name="Murata R.M."/>
            <person name="Torok T."/>
            <person name="Venkateswaran K."/>
            <person name="Stajich J.E."/>
            <person name="Wang C.C.C."/>
        </authorList>
    </citation>
    <scope>NUCLEOTIDE SEQUENCE [LARGE SCALE GENOMIC DNA]</scope>
    <source>
        <strain evidence="1 2">IMV 1140</strain>
    </source>
</reference>
<proteinExistence type="predicted"/>
<accession>A0ACC3BDZ6</accession>